<keyword evidence="6" id="KW-0460">Magnesium</keyword>
<dbReference type="CDD" id="cd00186">
    <property type="entry name" value="TOP1Ac"/>
    <property type="match status" value="1"/>
</dbReference>
<evidence type="ECO:0000256" key="6">
    <source>
        <dbReference type="ARBA" id="ARBA00022842"/>
    </source>
</evidence>
<dbReference type="InterPro" id="IPR013498">
    <property type="entry name" value="Topo_IA_Znf"/>
</dbReference>
<comment type="catalytic activity">
    <reaction evidence="1 10">
        <text>ATP-independent breakage of single-stranded DNA, followed by passage and rejoining.</text>
        <dbReference type="EC" id="5.6.2.1"/>
    </reaction>
</comment>
<feature type="site" description="Interaction with DNA" evidence="10">
    <location>
        <position position="144"/>
    </location>
</feature>
<proteinExistence type="inferred from homology"/>
<dbReference type="EC" id="5.6.2.1" evidence="10"/>
<evidence type="ECO:0000256" key="2">
    <source>
        <dbReference type="ARBA" id="ARBA00009446"/>
    </source>
</evidence>
<evidence type="ECO:0000259" key="13">
    <source>
        <dbReference type="PROSITE" id="PS52039"/>
    </source>
</evidence>
<dbReference type="PROSITE" id="PS50880">
    <property type="entry name" value="TOPRIM"/>
    <property type="match status" value="1"/>
</dbReference>
<evidence type="ECO:0000256" key="4">
    <source>
        <dbReference type="ARBA" id="ARBA00022771"/>
    </source>
</evidence>
<dbReference type="Gene3D" id="3.30.65.10">
    <property type="entry name" value="Bacterial Topoisomerase I, domain 1"/>
    <property type="match status" value="2"/>
</dbReference>
<dbReference type="SUPFAM" id="SSF57783">
    <property type="entry name" value="Zinc beta-ribbon"/>
    <property type="match status" value="1"/>
</dbReference>
<dbReference type="SMART" id="SM00437">
    <property type="entry name" value="TOP1Ac"/>
    <property type="match status" value="1"/>
</dbReference>
<dbReference type="Gene3D" id="1.10.460.10">
    <property type="entry name" value="Topoisomerase I, domain 2"/>
    <property type="match status" value="1"/>
</dbReference>
<feature type="domain" description="Toprim" evidence="12">
    <location>
        <begin position="6"/>
        <end position="117"/>
    </location>
</feature>
<dbReference type="GO" id="GO:0006265">
    <property type="term" value="P:DNA topological change"/>
    <property type="evidence" value="ECO:0007669"/>
    <property type="project" value="UniProtKB-UniRule"/>
</dbReference>
<dbReference type="Pfam" id="PF01131">
    <property type="entry name" value="Topoisom_bac"/>
    <property type="match status" value="1"/>
</dbReference>
<comment type="similarity">
    <text evidence="2 10">Belongs to the type IA topoisomerase family.</text>
</comment>
<dbReference type="InterPro" id="IPR013497">
    <property type="entry name" value="Topo_IA_cen"/>
</dbReference>
<comment type="function">
    <text evidence="10">Releases the supercoiling and torsional tension of DNA, which is introduced during the DNA replication and transcription, by transiently cleaving and rejoining one strand of the DNA duplex. Introduces a single-strand break via transesterification at a target site in duplex DNA. The scissile phosphodiester is attacked by the catalytic tyrosine of the enzyme, resulting in the formation of a DNA-(5'-phosphotyrosyl)-enzyme intermediate and the expulsion of a 3'-OH DNA strand. The free DNA strand then undergoes passage around the unbroken strand, thus removing DNA supercoils. Finally, in the religation step, the DNA 3'-OH attacks the covalent intermediate to expel the active-site tyrosine and restore the DNA phosphodiester backbone.</text>
</comment>
<dbReference type="InterPro" id="IPR005733">
    <property type="entry name" value="TopoI_bac-type"/>
</dbReference>
<dbReference type="GO" id="GO:0003917">
    <property type="term" value="F:DNA topoisomerase type I (single strand cut, ATP-independent) activity"/>
    <property type="evidence" value="ECO:0007669"/>
    <property type="project" value="UniProtKB-UniRule"/>
</dbReference>
<dbReference type="PROSITE" id="PS00396">
    <property type="entry name" value="TOPO_IA_1"/>
    <property type="match status" value="1"/>
</dbReference>
<evidence type="ECO:0000313" key="15">
    <source>
        <dbReference type="Proteomes" id="UP000198995"/>
    </source>
</evidence>
<evidence type="ECO:0000256" key="10">
    <source>
        <dbReference type="HAMAP-Rule" id="MF_00952"/>
    </source>
</evidence>
<keyword evidence="5" id="KW-0862">Zinc</keyword>
<evidence type="ECO:0000256" key="3">
    <source>
        <dbReference type="ARBA" id="ARBA00022723"/>
    </source>
</evidence>
<evidence type="ECO:0000256" key="5">
    <source>
        <dbReference type="ARBA" id="ARBA00022833"/>
    </source>
</evidence>
<feature type="region of interest" description="Disordered" evidence="11">
    <location>
        <begin position="246"/>
        <end position="268"/>
    </location>
</feature>
<dbReference type="InterPro" id="IPR013825">
    <property type="entry name" value="Topo_IA_cen_sub2"/>
</dbReference>
<evidence type="ECO:0000256" key="9">
    <source>
        <dbReference type="ARBA" id="ARBA00023235"/>
    </source>
</evidence>
<dbReference type="InterPro" id="IPR006171">
    <property type="entry name" value="TOPRIM_dom"/>
</dbReference>
<dbReference type="GO" id="GO:0005694">
    <property type="term" value="C:chromosome"/>
    <property type="evidence" value="ECO:0007669"/>
    <property type="project" value="InterPro"/>
</dbReference>
<dbReference type="Pfam" id="PF01396">
    <property type="entry name" value="Zn_ribbon_Top1"/>
    <property type="match status" value="3"/>
</dbReference>
<dbReference type="OrthoDB" id="9804262at2"/>
<dbReference type="SMART" id="SM00436">
    <property type="entry name" value="TOP1Bc"/>
    <property type="match status" value="1"/>
</dbReference>
<evidence type="ECO:0000256" key="1">
    <source>
        <dbReference type="ARBA" id="ARBA00000213"/>
    </source>
</evidence>
<feature type="site" description="Interaction with DNA" evidence="10">
    <location>
        <position position="159"/>
    </location>
</feature>
<feature type="site" description="Interaction with DNA" evidence="10">
    <location>
        <position position="147"/>
    </location>
</feature>
<dbReference type="GO" id="GO:0003677">
    <property type="term" value="F:DNA binding"/>
    <property type="evidence" value="ECO:0007669"/>
    <property type="project" value="UniProtKB-KW"/>
</dbReference>
<dbReference type="GO" id="GO:0008270">
    <property type="term" value="F:zinc ion binding"/>
    <property type="evidence" value="ECO:0007669"/>
    <property type="project" value="UniProtKB-KW"/>
</dbReference>
<keyword evidence="9 10" id="KW-0413">Isomerase</keyword>
<dbReference type="PANTHER" id="PTHR42785:SF1">
    <property type="entry name" value="DNA TOPOISOMERASE"/>
    <property type="match status" value="1"/>
</dbReference>
<dbReference type="InterPro" id="IPR000380">
    <property type="entry name" value="Topo_IA"/>
</dbReference>
<dbReference type="InterPro" id="IPR013824">
    <property type="entry name" value="Topo_IA_cen_sub1"/>
</dbReference>
<dbReference type="RefSeq" id="WP_091792243.1">
    <property type="nucleotide sequence ID" value="NZ_FNAF01000012.1"/>
</dbReference>
<dbReference type="Proteomes" id="UP000198995">
    <property type="component" value="Unassembled WGS sequence"/>
</dbReference>
<keyword evidence="3" id="KW-0479">Metal-binding</keyword>
<comment type="subunit">
    <text evidence="10">Monomer.</text>
</comment>
<feature type="site" description="Interaction with DNA" evidence="10">
    <location>
        <position position="305"/>
    </location>
</feature>
<dbReference type="Gene3D" id="3.40.50.140">
    <property type="match status" value="1"/>
</dbReference>
<dbReference type="EMBL" id="FNAF01000012">
    <property type="protein sequence ID" value="SDD99494.1"/>
    <property type="molecule type" value="Genomic_DNA"/>
</dbReference>
<dbReference type="InterPro" id="IPR023406">
    <property type="entry name" value="Topo_IA_AS"/>
</dbReference>
<dbReference type="InterPro" id="IPR034149">
    <property type="entry name" value="TOPRIM_TopoI"/>
</dbReference>
<dbReference type="NCBIfam" id="TIGR01051">
    <property type="entry name" value="topA_bact"/>
    <property type="match status" value="1"/>
</dbReference>
<keyword evidence="8 10" id="KW-0238">DNA-binding</keyword>
<dbReference type="STRING" id="2741.SAMN04489866_11242"/>
<protein>
    <recommendedName>
        <fullName evidence="10">DNA topoisomerase 1</fullName>
        <ecNumber evidence="10">5.6.2.1</ecNumber>
    </recommendedName>
    <alternativeName>
        <fullName evidence="10">DNA topoisomerase I</fullName>
    </alternativeName>
</protein>
<evidence type="ECO:0000313" key="14">
    <source>
        <dbReference type="EMBL" id="SDD99494.1"/>
    </source>
</evidence>
<dbReference type="Gene3D" id="1.10.290.10">
    <property type="entry name" value="Topoisomerase I, domain 4"/>
    <property type="match status" value="1"/>
</dbReference>
<feature type="site" description="Interaction with DNA" evidence="10">
    <location>
        <position position="152"/>
    </location>
</feature>
<dbReference type="InterPro" id="IPR028612">
    <property type="entry name" value="Topoisom_1_IA"/>
</dbReference>
<dbReference type="InterPro" id="IPR013826">
    <property type="entry name" value="Topo_IA_cen_sub3"/>
</dbReference>
<dbReference type="Pfam" id="PF01751">
    <property type="entry name" value="Toprim"/>
    <property type="match status" value="1"/>
</dbReference>
<gene>
    <name evidence="10" type="primary">topA</name>
    <name evidence="14" type="ORF">SAMN04489866_11242</name>
</gene>
<dbReference type="PRINTS" id="PR00417">
    <property type="entry name" value="PRTPISMRASEI"/>
</dbReference>
<dbReference type="SMART" id="SM00493">
    <property type="entry name" value="TOPRIM"/>
    <property type="match status" value="1"/>
</dbReference>
<dbReference type="InterPro" id="IPR003602">
    <property type="entry name" value="Topo_IA_DNA-bd_dom"/>
</dbReference>
<evidence type="ECO:0000259" key="12">
    <source>
        <dbReference type="PROSITE" id="PS50880"/>
    </source>
</evidence>
<feature type="region of interest" description="Interaction with DNA" evidence="10">
    <location>
        <begin position="167"/>
        <end position="172"/>
    </location>
</feature>
<organism evidence="14 15">
    <name type="scientific">Peptococcus niger</name>
    <dbReference type="NCBI Taxonomy" id="2741"/>
    <lineage>
        <taxon>Bacteria</taxon>
        <taxon>Bacillati</taxon>
        <taxon>Bacillota</taxon>
        <taxon>Clostridia</taxon>
        <taxon>Eubacteriales</taxon>
        <taxon>Peptococcaceae</taxon>
        <taxon>Peptococcus</taxon>
    </lineage>
</organism>
<dbReference type="InterPro" id="IPR023405">
    <property type="entry name" value="Topo_IA_core_domain"/>
</dbReference>
<evidence type="ECO:0000256" key="11">
    <source>
        <dbReference type="SAM" id="MobiDB-lite"/>
    </source>
</evidence>
<name>A0A1G6Z9R6_PEPNI</name>
<feature type="site" description="Interaction with DNA" evidence="10">
    <location>
        <position position="143"/>
    </location>
</feature>
<feature type="site" description="Interaction with DNA" evidence="10">
    <location>
        <position position="37"/>
    </location>
</feature>
<dbReference type="PANTHER" id="PTHR42785">
    <property type="entry name" value="DNA TOPOISOMERASE, TYPE IA, CORE"/>
    <property type="match status" value="1"/>
</dbReference>
<evidence type="ECO:0000256" key="7">
    <source>
        <dbReference type="ARBA" id="ARBA00023029"/>
    </source>
</evidence>
<feature type="active site" description="O-(5'-phospho-DNA)-tyrosine intermediate" evidence="10">
    <location>
        <position position="303"/>
    </location>
</feature>
<dbReference type="AlphaFoldDB" id="A0A1G6Z9R6"/>
<dbReference type="InterPro" id="IPR003601">
    <property type="entry name" value="Topo_IA_2"/>
</dbReference>
<keyword evidence="7 10" id="KW-0799">Topoisomerase</keyword>
<reference evidence="14 15" key="1">
    <citation type="submission" date="2016-10" db="EMBL/GenBank/DDBJ databases">
        <authorList>
            <person name="de Groot N.N."/>
        </authorList>
    </citation>
    <scope>NUCLEOTIDE SEQUENCE [LARGE SCALE GENOMIC DNA]</scope>
    <source>
        <strain evidence="14 15">DSM 20475</strain>
    </source>
</reference>
<dbReference type="Gene3D" id="2.70.20.10">
    <property type="entry name" value="Topoisomerase I, domain 3"/>
    <property type="match status" value="1"/>
</dbReference>
<feature type="domain" description="Topo IA-type catalytic" evidence="13">
    <location>
        <begin position="133"/>
        <end position="561"/>
    </location>
</feature>
<dbReference type="PROSITE" id="PS52039">
    <property type="entry name" value="TOPO_IA_2"/>
    <property type="match status" value="1"/>
</dbReference>
<accession>A0A1G6Z9R6</accession>
<dbReference type="HAMAP" id="MF_00952">
    <property type="entry name" value="Topoisom_1_prok"/>
    <property type="match status" value="1"/>
</dbReference>
<evidence type="ECO:0000256" key="8">
    <source>
        <dbReference type="ARBA" id="ARBA00023125"/>
    </source>
</evidence>
<feature type="site" description="Interaction with DNA" evidence="10">
    <location>
        <position position="493"/>
    </location>
</feature>
<dbReference type="SUPFAM" id="SSF56712">
    <property type="entry name" value="Prokaryotic type I DNA topoisomerase"/>
    <property type="match status" value="1"/>
</dbReference>
<dbReference type="CDD" id="cd03363">
    <property type="entry name" value="TOPRIM_TopoIA_TopoI"/>
    <property type="match status" value="1"/>
</dbReference>
<sequence>MAKRAKNLVIVESPAKAKTIEKFLGRGHYQVVASMGHVRDLPKSQLGVDIDNDFTPKYITIRGKGPIIADLKKAAKKANKIYLASDPDREGEAIAWHLSHQLGLDDGDKCRITFNEITKDAVQEAVHEPRTIDMDLVDAQQARRVVDRIVGYKLSPLLWRKVKKGFSAGRVQSVALRLICEREEEINNFEPVEYWSLTSQFKTVKGDSFSAKLAKIKGKKAEVANEEAMQAILNDLDQATYEVQQVKRSKRKKNPPRPFTTSSLQQEASRRLNYTARKTMRIAQGLYEGVALGKTGSVGLITYMRTDSVRISDAARDEARGLIESSYGKQYLGGSPRAVKAGGNVQDAHEAIRPTSALRSPKEIKPYLTNEQYKLYHLIWTRFMASQMAAAEVQQTSASIQSGPYTFGASGSVILFDGYLKVEQDLNKDKKDDDLLPELNEGDSVTLEKHEPKQHFTQPPARYNEASLIKTMEELGIGRPSTYVAIIETITGRNYVVRENKQFYPTEAGELVNDLLVTHFGDTINVDFTAELESELDDVEKGDRYWKDVIRTFWQAFEPHLEKAEENIGDVKIEDEVTDIICEKCGKPFVIKMGRYGKFLACSGFPDCRNTRPLLEKIGVTCPKCGQGDVVKRRSKKGRIFYGCSRYPDCDFVSWDKPTGEPCPECQDGYLVEKNTRRTHRIVCSNKDCNYKLEKEADDA</sequence>
<keyword evidence="15" id="KW-1185">Reference proteome</keyword>
<keyword evidence="4" id="KW-0863">Zinc-finger</keyword>